<evidence type="ECO:0000256" key="3">
    <source>
        <dbReference type="RuleBase" id="RU003457"/>
    </source>
</evidence>
<feature type="binding site" evidence="2">
    <location>
        <position position="113"/>
    </location>
    <ligand>
        <name>Fe cation</name>
        <dbReference type="ChEBI" id="CHEBI:24875"/>
    </ligand>
</feature>
<dbReference type="PANTHER" id="PTHR43212:SF3">
    <property type="entry name" value="QUERCETIN 2,3-DIOXYGENASE"/>
    <property type="match status" value="1"/>
</dbReference>
<evidence type="ECO:0000256" key="2">
    <source>
        <dbReference type="PIRSR" id="PIRSR006232-1"/>
    </source>
</evidence>
<dbReference type="InterPro" id="IPR003829">
    <property type="entry name" value="Pirin_N_dom"/>
</dbReference>
<dbReference type="Pfam" id="PF17954">
    <property type="entry name" value="Pirin_C_2"/>
    <property type="match status" value="1"/>
</dbReference>
<dbReference type="CDD" id="cd02910">
    <property type="entry name" value="cupin_Yhhw_N"/>
    <property type="match status" value="1"/>
</dbReference>
<dbReference type="Proteomes" id="UP000183788">
    <property type="component" value="Unassembled WGS sequence"/>
</dbReference>
<evidence type="ECO:0008006" key="8">
    <source>
        <dbReference type="Google" id="ProtNLM"/>
    </source>
</evidence>
<gene>
    <name evidence="6" type="ORF">SAMN05661012_03323</name>
</gene>
<dbReference type="GO" id="GO:0046872">
    <property type="term" value="F:metal ion binding"/>
    <property type="evidence" value="ECO:0007669"/>
    <property type="project" value="UniProtKB-KW"/>
</dbReference>
<dbReference type="Gene3D" id="2.60.120.10">
    <property type="entry name" value="Jelly Rolls"/>
    <property type="match status" value="2"/>
</dbReference>
<feature type="domain" description="Pirin N-terminal" evidence="4">
    <location>
        <begin position="21"/>
        <end position="129"/>
    </location>
</feature>
<feature type="binding site" evidence="2">
    <location>
        <position position="69"/>
    </location>
    <ligand>
        <name>Fe cation</name>
        <dbReference type="ChEBI" id="CHEBI:24875"/>
    </ligand>
</feature>
<reference evidence="6 7" key="1">
    <citation type="submission" date="2016-11" db="EMBL/GenBank/DDBJ databases">
        <authorList>
            <person name="Jaros S."/>
            <person name="Januszkiewicz K."/>
            <person name="Wedrychowicz H."/>
        </authorList>
    </citation>
    <scope>NUCLEOTIDE SEQUENCE [LARGE SCALE GENOMIC DNA]</scope>
    <source>
        <strain evidence="6 7">DSM 784</strain>
    </source>
</reference>
<keyword evidence="2" id="KW-0479">Metal-binding</keyword>
<dbReference type="InterPro" id="IPR012093">
    <property type="entry name" value="Pirin"/>
</dbReference>
<feature type="domain" description="Quercetin 2,3-dioxygenase C-terminal cupin" evidence="5">
    <location>
        <begin position="156"/>
        <end position="242"/>
    </location>
</feature>
<comment type="similarity">
    <text evidence="1 3">Belongs to the pirin family.</text>
</comment>
<dbReference type="InterPro" id="IPR041602">
    <property type="entry name" value="Quercetinase_C"/>
</dbReference>
<dbReference type="STRING" id="1004.SAMN05661012_03323"/>
<evidence type="ECO:0000313" key="6">
    <source>
        <dbReference type="EMBL" id="SFW66470.1"/>
    </source>
</evidence>
<evidence type="ECO:0000259" key="4">
    <source>
        <dbReference type="Pfam" id="PF02678"/>
    </source>
</evidence>
<feature type="binding site" evidence="2">
    <location>
        <position position="67"/>
    </location>
    <ligand>
        <name>Fe cation</name>
        <dbReference type="ChEBI" id="CHEBI:24875"/>
    </ligand>
</feature>
<dbReference type="SUPFAM" id="SSF51182">
    <property type="entry name" value="RmlC-like cupins"/>
    <property type="match status" value="1"/>
</dbReference>
<evidence type="ECO:0000256" key="1">
    <source>
        <dbReference type="ARBA" id="ARBA00008416"/>
    </source>
</evidence>
<name>A0A1K1R4D6_9BACT</name>
<dbReference type="PANTHER" id="PTHR43212">
    <property type="entry name" value="QUERCETIN 2,3-DIOXYGENASE"/>
    <property type="match status" value="1"/>
</dbReference>
<proteinExistence type="inferred from homology"/>
<sequence length="246" mass="27704">MFQQMKQTMAKTILHKAATRGHAAHGWLDSHHTFSFAGYYNADRMSFGALRVLNDDIVAGGRGFDTHPHDNMEIISIPLEGDLEHKDNLGNKIVIKQGDIQVMSTGTGVFHSEYNANADRPAKFLQIWVFPNQLNVQPRYDQITPDLTQKNQLHQVLSPYPDDAGTWIYQAAWFNLGRFDKDFATSYQIQKPGNGVYAFVIKGRFDINGQVLDARDGFGIWDTDSFSLTALESDAEILLMDVPLKP</sequence>
<protein>
    <recommendedName>
        <fullName evidence="8">Pirin N-terminal domain-containing protein</fullName>
    </recommendedName>
</protein>
<dbReference type="InterPro" id="IPR014710">
    <property type="entry name" value="RmlC-like_jellyroll"/>
</dbReference>
<dbReference type="Pfam" id="PF02678">
    <property type="entry name" value="Pirin"/>
    <property type="match status" value="1"/>
</dbReference>
<evidence type="ECO:0000259" key="5">
    <source>
        <dbReference type="Pfam" id="PF17954"/>
    </source>
</evidence>
<dbReference type="InterPro" id="IPR011051">
    <property type="entry name" value="RmlC_Cupin_sf"/>
</dbReference>
<dbReference type="AlphaFoldDB" id="A0A1K1R4D6"/>
<feature type="binding site" evidence="2">
    <location>
        <position position="111"/>
    </location>
    <ligand>
        <name>Fe cation</name>
        <dbReference type="ChEBI" id="CHEBI:24875"/>
    </ligand>
</feature>
<accession>A0A1K1R4D6</accession>
<keyword evidence="2" id="KW-0408">Iron</keyword>
<dbReference type="EMBL" id="FPIZ01000010">
    <property type="protein sequence ID" value="SFW66470.1"/>
    <property type="molecule type" value="Genomic_DNA"/>
</dbReference>
<dbReference type="PIRSF" id="PIRSF006232">
    <property type="entry name" value="Pirin"/>
    <property type="match status" value="1"/>
</dbReference>
<organism evidence="6 7">
    <name type="scientific">Chitinophaga sancti</name>
    <dbReference type="NCBI Taxonomy" id="1004"/>
    <lineage>
        <taxon>Bacteria</taxon>
        <taxon>Pseudomonadati</taxon>
        <taxon>Bacteroidota</taxon>
        <taxon>Chitinophagia</taxon>
        <taxon>Chitinophagales</taxon>
        <taxon>Chitinophagaceae</taxon>
        <taxon>Chitinophaga</taxon>
    </lineage>
</organism>
<evidence type="ECO:0000313" key="7">
    <source>
        <dbReference type="Proteomes" id="UP000183788"/>
    </source>
</evidence>
<comment type="cofactor">
    <cofactor evidence="2">
        <name>Fe cation</name>
        <dbReference type="ChEBI" id="CHEBI:24875"/>
    </cofactor>
    <text evidence="2">Binds 1 Fe cation per subunit.</text>
</comment>